<dbReference type="STRING" id="1393034.HMPREF3192_00390"/>
<name>A0A133XWK4_9ACTN</name>
<organism evidence="1 2">
    <name type="scientific">Atopobium deltae</name>
    <dbReference type="NCBI Taxonomy" id="1393034"/>
    <lineage>
        <taxon>Bacteria</taxon>
        <taxon>Bacillati</taxon>
        <taxon>Actinomycetota</taxon>
        <taxon>Coriobacteriia</taxon>
        <taxon>Coriobacteriales</taxon>
        <taxon>Atopobiaceae</taxon>
        <taxon>Atopobium</taxon>
    </lineage>
</organism>
<proteinExistence type="predicted"/>
<sequence>MHTHAKFYPIAAHTISWFVHGLQDVLAAFFRMLCLACFALLF</sequence>
<evidence type="ECO:0000313" key="1">
    <source>
        <dbReference type="EMBL" id="KXB35309.1"/>
    </source>
</evidence>
<comment type="caution">
    <text evidence="1">The sequence shown here is derived from an EMBL/GenBank/DDBJ whole genome shotgun (WGS) entry which is preliminary data.</text>
</comment>
<dbReference type="EMBL" id="LSCR01000005">
    <property type="protein sequence ID" value="KXB35309.1"/>
    <property type="molecule type" value="Genomic_DNA"/>
</dbReference>
<dbReference type="AlphaFoldDB" id="A0A133XWK4"/>
<dbReference type="Proteomes" id="UP000070675">
    <property type="component" value="Unassembled WGS sequence"/>
</dbReference>
<keyword evidence="2" id="KW-1185">Reference proteome</keyword>
<gene>
    <name evidence="1" type="ORF">HMPREF3192_00390</name>
</gene>
<accession>A0A133XWK4</accession>
<evidence type="ECO:0000313" key="2">
    <source>
        <dbReference type="Proteomes" id="UP000070675"/>
    </source>
</evidence>
<reference evidence="2" key="1">
    <citation type="submission" date="2016-01" db="EMBL/GenBank/DDBJ databases">
        <authorList>
            <person name="Mitreva M."/>
            <person name="Pepin K.H."/>
            <person name="Mihindukulasuriya K.A."/>
            <person name="Fulton R."/>
            <person name="Fronick C."/>
            <person name="O'Laughlin M."/>
            <person name="Miner T."/>
            <person name="Herter B."/>
            <person name="Rosa B.A."/>
            <person name="Cordes M."/>
            <person name="Tomlinson C."/>
            <person name="Wollam A."/>
            <person name="Palsikar V.B."/>
            <person name="Mardis E.R."/>
            <person name="Wilson R.K."/>
        </authorList>
    </citation>
    <scope>NUCLEOTIDE SEQUENCE [LARGE SCALE GENOMIC DNA]</scope>
    <source>
        <strain evidence="2">DNF00019</strain>
    </source>
</reference>
<protein>
    <submittedName>
        <fullName evidence="1">Uncharacterized protein</fullName>
    </submittedName>
</protein>